<dbReference type="KEGG" id="sgrg:L0C25_11210"/>
<protein>
    <submittedName>
        <fullName evidence="2">DUF6457 domain-containing protein</fullName>
    </submittedName>
</protein>
<proteinExistence type="predicted"/>
<evidence type="ECO:0000313" key="2">
    <source>
        <dbReference type="EMBL" id="UYM07610.1"/>
    </source>
</evidence>
<dbReference type="RefSeq" id="WP_271636586.1">
    <property type="nucleotide sequence ID" value="NZ_CP094970.1"/>
</dbReference>
<gene>
    <name evidence="2" type="ORF">L0C25_11210</name>
</gene>
<dbReference type="Pfam" id="PF20058">
    <property type="entry name" value="DUF6457"/>
    <property type="match status" value="1"/>
</dbReference>
<dbReference type="Proteomes" id="UP001164390">
    <property type="component" value="Chromosome"/>
</dbReference>
<accession>A0AA46TM61</accession>
<evidence type="ECO:0000313" key="3">
    <source>
        <dbReference type="Proteomes" id="UP001164390"/>
    </source>
</evidence>
<dbReference type="InterPro" id="IPR045598">
    <property type="entry name" value="DUF6457"/>
</dbReference>
<sequence>MNLQQWTDEVRAALDIEVEPDLRAILDTARDVAHGVERPAAPVTAFLIGYAAGVRGGSVRDIEDVDAAVRNLVPTPPADDA</sequence>
<keyword evidence="3" id="KW-1185">Reference proteome</keyword>
<evidence type="ECO:0000259" key="1">
    <source>
        <dbReference type="Pfam" id="PF20058"/>
    </source>
</evidence>
<reference evidence="2" key="1">
    <citation type="submission" date="2022-01" db="EMBL/GenBank/DDBJ databases">
        <title>Nocardioidaceae gen. sp. A5X3R13.</title>
        <authorList>
            <person name="Lopez Marin M.A."/>
            <person name="Uhlik O."/>
        </authorList>
    </citation>
    <scope>NUCLEOTIDE SEQUENCE</scope>
    <source>
        <strain evidence="2">A5X3R13</strain>
    </source>
</reference>
<organism evidence="2 3">
    <name type="scientific">Solicola gregarius</name>
    <dbReference type="NCBI Taxonomy" id="2908642"/>
    <lineage>
        <taxon>Bacteria</taxon>
        <taxon>Bacillati</taxon>
        <taxon>Actinomycetota</taxon>
        <taxon>Actinomycetes</taxon>
        <taxon>Propionibacteriales</taxon>
        <taxon>Nocardioidaceae</taxon>
        <taxon>Solicola</taxon>
    </lineage>
</organism>
<dbReference type="AlphaFoldDB" id="A0AA46TM61"/>
<dbReference type="EMBL" id="CP094970">
    <property type="protein sequence ID" value="UYM07610.1"/>
    <property type="molecule type" value="Genomic_DNA"/>
</dbReference>
<name>A0AA46TM61_9ACTN</name>
<feature type="domain" description="DUF6457" evidence="1">
    <location>
        <begin position="2"/>
        <end position="74"/>
    </location>
</feature>